<dbReference type="GO" id="GO:0005525">
    <property type="term" value="F:GTP binding"/>
    <property type="evidence" value="ECO:0007669"/>
    <property type="project" value="UniProtKB-KW"/>
</dbReference>
<dbReference type="Proteomes" id="UP000186922">
    <property type="component" value="Unassembled WGS sequence"/>
</dbReference>
<evidence type="ECO:0000256" key="2">
    <source>
        <dbReference type="ARBA" id="ARBA00022741"/>
    </source>
</evidence>
<comment type="caution">
    <text evidence="5">The sequence shown here is derived from an EMBL/GenBank/DDBJ whole genome shotgun (WGS) entry which is preliminary data.</text>
</comment>
<organism evidence="5 6">
    <name type="scientific">Ramazzottius varieornatus</name>
    <name type="common">Water bear</name>
    <name type="synonym">Tardigrade</name>
    <dbReference type="NCBI Taxonomy" id="947166"/>
    <lineage>
        <taxon>Eukaryota</taxon>
        <taxon>Metazoa</taxon>
        <taxon>Ecdysozoa</taxon>
        <taxon>Tardigrada</taxon>
        <taxon>Eutardigrada</taxon>
        <taxon>Parachela</taxon>
        <taxon>Hypsibioidea</taxon>
        <taxon>Ramazzottiidae</taxon>
        <taxon>Ramazzottius</taxon>
    </lineage>
</organism>
<gene>
    <name evidence="5" type="primary">RvY_17131-1</name>
    <name evidence="5" type="synonym">RvY_17131.1</name>
    <name evidence="5" type="ORF">RvY_17131</name>
</gene>
<feature type="domain" description="Tr-type G" evidence="4">
    <location>
        <begin position="134"/>
        <end position="347"/>
    </location>
</feature>
<keyword evidence="2" id="KW-0547">Nucleotide-binding</keyword>
<reference evidence="5 6" key="1">
    <citation type="journal article" date="2016" name="Nat. Commun.">
        <title>Extremotolerant tardigrade genome and improved radiotolerance of human cultured cells by tardigrade-unique protein.</title>
        <authorList>
            <person name="Hashimoto T."/>
            <person name="Horikawa D.D."/>
            <person name="Saito Y."/>
            <person name="Kuwahara H."/>
            <person name="Kozuka-Hata H."/>
            <person name="Shin-I T."/>
            <person name="Minakuchi Y."/>
            <person name="Ohishi K."/>
            <person name="Motoyama A."/>
            <person name="Aizu T."/>
            <person name="Enomoto A."/>
            <person name="Kondo K."/>
            <person name="Tanaka S."/>
            <person name="Hara Y."/>
            <person name="Koshikawa S."/>
            <person name="Sagara H."/>
            <person name="Miura T."/>
            <person name="Yokobori S."/>
            <person name="Miyagawa K."/>
            <person name="Suzuki Y."/>
            <person name="Kubo T."/>
            <person name="Oyama M."/>
            <person name="Kohara Y."/>
            <person name="Fujiyama A."/>
            <person name="Arakawa K."/>
            <person name="Katayama T."/>
            <person name="Toyoda A."/>
            <person name="Kunieda T."/>
        </authorList>
    </citation>
    <scope>NUCLEOTIDE SEQUENCE [LARGE SCALE GENOMIC DNA]</scope>
    <source>
        <strain evidence="5 6">YOKOZUNA-1</strain>
    </source>
</reference>
<evidence type="ECO:0000313" key="5">
    <source>
        <dbReference type="EMBL" id="GAV07272.1"/>
    </source>
</evidence>
<protein>
    <recommendedName>
        <fullName evidence="4">Tr-type G domain-containing protein</fullName>
    </recommendedName>
</protein>
<dbReference type="PANTHER" id="PTHR43721:SF3">
    <property type="entry name" value="GTP-BINDING PROTEIN 2"/>
    <property type="match status" value="1"/>
</dbReference>
<dbReference type="InterPro" id="IPR050055">
    <property type="entry name" value="EF-Tu_GTPase"/>
</dbReference>
<dbReference type="InterPro" id="IPR009000">
    <property type="entry name" value="Transl_B-barrel_sf"/>
</dbReference>
<comment type="similarity">
    <text evidence="1">Belongs to the TRAFAC class translation factor GTPase superfamily. Classic translation factor GTPase family. EF-Tu/EF-1A subfamily.</text>
</comment>
<keyword evidence="3" id="KW-0342">GTP-binding</keyword>
<keyword evidence="6" id="KW-1185">Reference proteome</keyword>
<dbReference type="PANTHER" id="PTHR43721">
    <property type="entry name" value="ELONGATION FACTOR TU-RELATED"/>
    <property type="match status" value="1"/>
</dbReference>
<dbReference type="InterPro" id="IPR000795">
    <property type="entry name" value="T_Tr_GTP-bd_dom"/>
</dbReference>
<dbReference type="STRING" id="947166.A0A1D1W126"/>
<dbReference type="SUPFAM" id="SSF52540">
    <property type="entry name" value="P-loop containing nucleoside triphosphate hydrolases"/>
    <property type="match status" value="1"/>
</dbReference>
<dbReference type="AlphaFoldDB" id="A0A1D1W126"/>
<sequence length="561" mass="61318">MTLEALDLTDASLYSPFATGQLPPEPPLGNIEYKLKLIPVNETRLQHLTTQLKWRLKEGFGEAIYEVGVNDNGKVIGLSDEDMNVSLKTMEGMAKSVGAEILLVREFLHEDKRVAEVMLRQLPEHPEEFVDFRIALLGSMDSGKSTILGVLSSGELDNGRGKARLNLFRHPHEIQTGRTSSISREMIGFAADGQVINYRVSDTPEEIFQQSFKLITFTDLAGHHKYLRTTILGLMASKPDFVLLAVSALTGVNQSTAEYFGLAGALRLPVFVVITKADCCDLERIGQILGDLNRLGDGMDHARRLVSVRTEDECVAAAFHMACGTVMPVFCVSSVTGQDLNLLTKFLSMLPCTVATKAREMSLREPAEFQIDKCYKMDEVGTVVSGILVRGSISPGATLALGPSVTGRYTKALVKSIQRSHTPCQMVRMGQSAAVCLSLDDEGFRIRRGMVLVDIASSLDSCMVFEAVLKVLGNTQLITKGIQGTVHCGYVCQTALITDVDSQDGQSDPLGRLVTLKFIKQPECIRPGDRFIYRHGRVKCIGTVGLVLPLDGAILRAQSFC</sequence>
<dbReference type="GO" id="GO:0003746">
    <property type="term" value="F:translation elongation factor activity"/>
    <property type="evidence" value="ECO:0007669"/>
    <property type="project" value="TreeGrafter"/>
</dbReference>
<dbReference type="GO" id="GO:0003924">
    <property type="term" value="F:GTPase activity"/>
    <property type="evidence" value="ECO:0007669"/>
    <property type="project" value="InterPro"/>
</dbReference>
<dbReference type="EMBL" id="BDGG01000015">
    <property type="protein sequence ID" value="GAV07272.1"/>
    <property type="molecule type" value="Genomic_DNA"/>
</dbReference>
<dbReference type="InterPro" id="IPR009001">
    <property type="entry name" value="Transl_elong_EF1A/Init_IF2_C"/>
</dbReference>
<evidence type="ECO:0000313" key="6">
    <source>
        <dbReference type="Proteomes" id="UP000186922"/>
    </source>
</evidence>
<dbReference type="CDD" id="cd03694">
    <property type="entry name" value="GTPBP_II"/>
    <property type="match status" value="1"/>
</dbReference>
<dbReference type="OrthoDB" id="248233at2759"/>
<proteinExistence type="inferred from homology"/>
<dbReference type="Gene3D" id="3.40.50.300">
    <property type="entry name" value="P-loop containing nucleotide triphosphate hydrolases"/>
    <property type="match status" value="1"/>
</dbReference>
<accession>A0A1D1W126</accession>
<dbReference type="SUPFAM" id="SSF50465">
    <property type="entry name" value="EF-Tu/eEF-1alpha/eIF2-gamma C-terminal domain"/>
    <property type="match status" value="1"/>
</dbReference>
<name>A0A1D1W126_RAMVA</name>
<dbReference type="InterPro" id="IPR027417">
    <property type="entry name" value="P-loop_NTPase"/>
</dbReference>
<evidence type="ECO:0000259" key="4">
    <source>
        <dbReference type="Pfam" id="PF00009"/>
    </source>
</evidence>
<dbReference type="SUPFAM" id="SSF50447">
    <property type="entry name" value="Translation proteins"/>
    <property type="match status" value="1"/>
</dbReference>
<evidence type="ECO:0000256" key="3">
    <source>
        <dbReference type="ARBA" id="ARBA00023134"/>
    </source>
</evidence>
<evidence type="ECO:0000256" key="1">
    <source>
        <dbReference type="ARBA" id="ARBA00007249"/>
    </source>
</evidence>
<dbReference type="Gene3D" id="2.40.30.10">
    <property type="entry name" value="Translation factors"/>
    <property type="match status" value="1"/>
</dbReference>
<dbReference type="Pfam" id="PF00009">
    <property type="entry name" value="GTP_EFTU"/>
    <property type="match status" value="1"/>
</dbReference>